<evidence type="ECO:0000313" key="2">
    <source>
        <dbReference type="EMBL" id="BFG71278.1"/>
    </source>
</evidence>
<evidence type="ECO:0000259" key="1">
    <source>
        <dbReference type="Pfam" id="PF01522"/>
    </source>
</evidence>
<accession>A0AAT9GKS4</accession>
<dbReference type="PANTHER" id="PTHR47561">
    <property type="entry name" value="POLYSACCHARIDE DEACETYLASE FAMILY PROTEIN (AFU_ORTHOLOGUE AFUA_6G05030)"/>
    <property type="match status" value="1"/>
</dbReference>
<dbReference type="InterPro" id="IPR002509">
    <property type="entry name" value="NODB_dom"/>
</dbReference>
<feature type="domain" description="NodB homology" evidence="1">
    <location>
        <begin position="37"/>
        <end position="128"/>
    </location>
</feature>
<reference evidence="2" key="1">
    <citation type="submission" date="2024-02" db="EMBL/GenBank/DDBJ databases">
        <title>Sediminibacterium planktonica sp. nov. and Sediminibacterium longus sp. nov., isolated from surface lake and river water.</title>
        <authorList>
            <person name="Watanabe K."/>
            <person name="Takemine S."/>
            <person name="Ishii Y."/>
            <person name="Ogata Y."/>
            <person name="Shindo C."/>
            <person name="Suda W."/>
        </authorList>
    </citation>
    <scope>NUCLEOTIDE SEQUENCE</scope>
    <source>
        <strain evidence="2">KACHI17</strain>
    </source>
</reference>
<protein>
    <submittedName>
        <fullName evidence="2">Polysaccharide deacetylase family protein</fullName>
    </submittedName>
</protein>
<dbReference type="AlphaFoldDB" id="A0AAT9GKS4"/>
<dbReference type="GO" id="GO:0005975">
    <property type="term" value="P:carbohydrate metabolic process"/>
    <property type="evidence" value="ECO:0007669"/>
    <property type="project" value="InterPro"/>
</dbReference>
<organism evidence="2">
    <name type="scientific">Sediminibacterium sp. KACHI17</name>
    <dbReference type="NCBI Taxonomy" id="1751071"/>
    <lineage>
        <taxon>Bacteria</taxon>
        <taxon>Pseudomonadati</taxon>
        <taxon>Bacteroidota</taxon>
        <taxon>Chitinophagia</taxon>
        <taxon>Chitinophagales</taxon>
        <taxon>Chitinophagaceae</taxon>
        <taxon>Sediminibacterium</taxon>
    </lineage>
</organism>
<sequence>MMPDRSILLSFDVEEFDMPLEYGQSISPQEQLTIGKQGLDVIAPVLNDTAVQTTLFTTANFADHYPDTIKALSEKHEIASHTYYHSSFSNEDIAKSKDRLEVITGQKIYGLRMPRMKQVDMHLLKDAGYSYDSSVNPTWLPGRYNNLHLPRTLYTENEMIRIPASVSPVLRIPLFWLTFKNCPLNTFIHLALKTLKKDGYICLYFHPWEFTDLANYQLPSFTKRWSKDILLERLLQTITSLKKEGDFISMNTYLQKKVPV</sequence>
<name>A0AAT9GKS4_9BACT</name>
<dbReference type="PANTHER" id="PTHR47561:SF1">
    <property type="entry name" value="POLYSACCHARIDE DEACETYLASE FAMILY PROTEIN (AFU_ORTHOLOGUE AFUA_6G05030)"/>
    <property type="match status" value="1"/>
</dbReference>
<dbReference type="EMBL" id="AP029612">
    <property type="protein sequence ID" value="BFG71278.1"/>
    <property type="molecule type" value="Genomic_DNA"/>
</dbReference>
<dbReference type="GO" id="GO:0016810">
    <property type="term" value="F:hydrolase activity, acting on carbon-nitrogen (but not peptide) bonds"/>
    <property type="evidence" value="ECO:0007669"/>
    <property type="project" value="InterPro"/>
</dbReference>
<gene>
    <name evidence="2" type="ORF">KACHI17_21590</name>
</gene>
<dbReference type="Gene3D" id="3.20.20.370">
    <property type="entry name" value="Glycoside hydrolase/deacetylase"/>
    <property type="match status" value="1"/>
</dbReference>
<dbReference type="InterPro" id="IPR011330">
    <property type="entry name" value="Glyco_hydro/deAcase_b/a-brl"/>
</dbReference>
<dbReference type="Pfam" id="PF01522">
    <property type="entry name" value="Polysacc_deac_1"/>
    <property type="match status" value="1"/>
</dbReference>
<proteinExistence type="predicted"/>
<dbReference type="SUPFAM" id="SSF88713">
    <property type="entry name" value="Glycoside hydrolase/deacetylase"/>
    <property type="match status" value="1"/>
</dbReference>